<organism evidence="1 2">
    <name type="scientific">Flavivirga rizhaonensis</name>
    <dbReference type="NCBI Taxonomy" id="2559571"/>
    <lineage>
        <taxon>Bacteria</taxon>
        <taxon>Pseudomonadati</taxon>
        <taxon>Bacteroidota</taxon>
        <taxon>Flavobacteriia</taxon>
        <taxon>Flavobacteriales</taxon>
        <taxon>Flavobacteriaceae</taxon>
        <taxon>Flavivirga</taxon>
    </lineage>
</organism>
<dbReference type="AlphaFoldDB" id="A0A4V3P4D7"/>
<comment type="caution">
    <text evidence="1">The sequence shown here is derived from an EMBL/GenBank/DDBJ whole genome shotgun (WGS) entry which is preliminary data.</text>
</comment>
<sequence>MTFSNKNYDLETRFTVYSYSRIVFYDFIKRIKNVGINITSIIGDDVEYYSDFEYVINKDFSNGLIIMLNNDYSIHFNTNKHKDSIINSFSFYFEFEEILYKDINSFIEKSKDIYYSYITNYYDVKWQDEESISSYKINKKSLKGLSYGIDLWDEKCIDTSKNYGRSIYRDGILYIASYCTWFGDIINESIIDEIDFTYSKRKLQNGLIEVKLFKDILGDYSKYRKKQKEFLNKIGLTEDATV</sequence>
<dbReference type="EMBL" id="SRSO01000028">
    <property type="protein sequence ID" value="TGV01074.1"/>
    <property type="molecule type" value="Genomic_DNA"/>
</dbReference>
<name>A0A4V3P4D7_9FLAO</name>
<evidence type="ECO:0000313" key="2">
    <source>
        <dbReference type="Proteomes" id="UP000307602"/>
    </source>
</evidence>
<reference evidence="1 2" key="1">
    <citation type="submission" date="2019-04" db="EMBL/GenBank/DDBJ databases">
        <authorList>
            <person name="Liu A."/>
        </authorList>
    </citation>
    <scope>NUCLEOTIDE SEQUENCE [LARGE SCALE GENOMIC DNA]</scope>
    <source>
        <strain evidence="1 2">RZ03</strain>
    </source>
</reference>
<gene>
    <name evidence="1" type="ORF">EM932_17085</name>
</gene>
<accession>A0A4V3P4D7</accession>
<dbReference type="OrthoDB" id="1494843at2"/>
<dbReference type="Proteomes" id="UP000307602">
    <property type="component" value="Unassembled WGS sequence"/>
</dbReference>
<dbReference type="RefSeq" id="WP_135878426.1">
    <property type="nucleotide sequence ID" value="NZ_SRSO01000028.1"/>
</dbReference>
<evidence type="ECO:0000313" key="1">
    <source>
        <dbReference type="EMBL" id="TGV01074.1"/>
    </source>
</evidence>
<keyword evidence="2" id="KW-1185">Reference proteome</keyword>
<protein>
    <submittedName>
        <fullName evidence="1">Uncharacterized protein</fullName>
    </submittedName>
</protein>
<proteinExistence type="predicted"/>